<dbReference type="PROSITE" id="PS50075">
    <property type="entry name" value="CARRIER"/>
    <property type="match status" value="1"/>
</dbReference>
<keyword evidence="4 5" id="KW-0808">Transferase</keyword>
<dbReference type="InterPro" id="IPR032821">
    <property type="entry name" value="PKS_assoc"/>
</dbReference>
<evidence type="ECO:0008006" key="10">
    <source>
        <dbReference type="Google" id="ProtNLM"/>
    </source>
</evidence>
<sequence>MTPSLDNAVAIIGMACRLPFADSPEQFWQALAEGQEAIESYSDEQLRERGVQAERLADPHFVRAGVALPGRQLFDAGFFGFSPRDASLMDPQQRLLLETAWHAFERAGLAPERNGRETGVFVGADASSYFVNNLLPNAQAMAGTDPVQLLYANSGNATQIAYKLNLRGPALDIATACSTSLVAIHQACRSLLLHECDMALAGGASVQAAEQQGYLHRPDSILSPDGHCRPFDQQARGTVAGQGVALVLLKRYEDALRDNDPIEAIIRGSAINNDGARKVGYTAPSIDGQAAVLRRALAMAGLQAAEVGYIECHGTGTALGDPIELTALDEVYGGQPRPSDAPCYLGSLKSNLGHLNYAAGAAGLIKAVLCLQQRQIPASLHFTQLTDKASLDGLQVNAQLRPWPAADRIARAAVSSFGIGGTNAHVLLQAAPPRPASQASVGPRLLTLSAKSAAAVARKQAQLADWLERHPAAALADICHTANRRSQQVQRLALVVSDSAELLARLREGTPARLAAPPPADLVLVLRDGPGLAEGVAALASHCRPVASALAASTKALGPDHGPAQRGFAALHALAGLWHAWGLRPHLVLCDGLGELAMACQAGRLTLDDAARLLAGQASAVSDAGGEQTAPWLSSLDGKPVNPARLLDADYWRQPRDSAQFDASLARLAKAPGHCLVDAAALPWPQPCAACLDSAQASLHQRLLDLAGQLWIRGVAVELDALHDGQGQRVVLPGYPFERSRHWIDAPRQAVAGQAPTHSAGDTALPEVLPRNELEREIAGFWSELLGIERIGVTEDFFDLGGHSLLATQLNARIHQRFGIELSLEDLFDHPTVEATVNLLLRSQDTVSDTSH</sequence>
<dbReference type="PANTHER" id="PTHR43775:SF37">
    <property type="entry name" value="SI:DKEY-61P9.11"/>
    <property type="match status" value="1"/>
</dbReference>
<gene>
    <name evidence="8" type="ORF">KSS90_10815</name>
</gene>
<dbReference type="Proteomes" id="UP000824010">
    <property type="component" value="Chromosome"/>
</dbReference>
<proteinExistence type="inferred from homology"/>
<dbReference type="Pfam" id="PF16197">
    <property type="entry name" value="KAsynt_C_assoc"/>
    <property type="match status" value="1"/>
</dbReference>
<evidence type="ECO:0000259" key="7">
    <source>
        <dbReference type="PROSITE" id="PS52004"/>
    </source>
</evidence>
<dbReference type="PROSITE" id="PS52004">
    <property type="entry name" value="KS3_2"/>
    <property type="match status" value="1"/>
</dbReference>
<evidence type="ECO:0000256" key="1">
    <source>
        <dbReference type="ARBA" id="ARBA00005194"/>
    </source>
</evidence>
<evidence type="ECO:0000256" key="3">
    <source>
        <dbReference type="ARBA" id="ARBA00022553"/>
    </source>
</evidence>
<evidence type="ECO:0000256" key="2">
    <source>
        <dbReference type="ARBA" id="ARBA00022450"/>
    </source>
</evidence>
<evidence type="ECO:0000313" key="8">
    <source>
        <dbReference type="EMBL" id="QXH58664.1"/>
    </source>
</evidence>
<dbReference type="PANTHER" id="PTHR43775">
    <property type="entry name" value="FATTY ACID SYNTHASE"/>
    <property type="match status" value="1"/>
</dbReference>
<dbReference type="InterPro" id="IPR050091">
    <property type="entry name" value="PKS_NRPS_Biosynth_Enz"/>
</dbReference>
<protein>
    <recommendedName>
        <fullName evidence="10">Phosphopantetheine attachment site</fullName>
    </recommendedName>
</protein>
<dbReference type="InterPro" id="IPR014031">
    <property type="entry name" value="Ketoacyl_synth_C"/>
</dbReference>
<keyword evidence="3" id="KW-0597">Phosphoprotein</keyword>
<keyword evidence="2" id="KW-0596">Phosphopantetheine</keyword>
<dbReference type="Pfam" id="PF00550">
    <property type="entry name" value="PP-binding"/>
    <property type="match status" value="1"/>
</dbReference>
<dbReference type="InterPro" id="IPR009081">
    <property type="entry name" value="PP-bd_ACP"/>
</dbReference>
<keyword evidence="9" id="KW-1185">Reference proteome</keyword>
<accession>A0ABX8NS34</accession>
<dbReference type="RefSeq" id="WP_217869368.1">
    <property type="nucleotide sequence ID" value="NZ_CP077077.1"/>
</dbReference>
<dbReference type="SMART" id="SM00825">
    <property type="entry name" value="PKS_KS"/>
    <property type="match status" value="1"/>
</dbReference>
<comment type="similarity">
    <text evidence="5">Belongs to the thiolase-like superfamily. Beta-ketoacyl-ACP synthases family.</text>
</comment>
<dbReference type="InterPro" id="IPR018201">
    <property type="entry name" value="Ketoacyl_synth_AS"/>
</dbReference>
<evidence type="ECO:0000259" key="6">
    <source>
        <dbReference type="PROSITE" id="PS50075"/>
    </source>
</evidence>
<evidence type="ECO:0000313" key="9">
    <source>
        <dbReference type="Proteomes" id="UP000824010"/>
    </source>
</evidence>
<comment type="pathway">
    <text evidence="1">Lipid metabolism; fatty acid biosynthesis.</text>
</comment>
<dbReference type="Pfam" id="PF00109">
    <property type="entry name" value="ketoacyl-synt"/>
    <property type="match status" value="1"/>
</dbReference>
<dbReference type="EMBL" id="CP077077">
    <property type="protein sequence ID" value="QXH58664.1"/>
    <property type="molecule type" value="Genomic_DNA"/>
</dbReference>
<evidence type="ECO:0000256" key="4">
    <source>
        <dbReference type="ARBA" id="ARBA00022679"/>
    </source>
</evidence>
<dbReference type="InterPro" id="IPR020841">
    <property type="entry name" value="PKS_Beta-ketoAc_synthase_dom"/>
</dbReference>
<dbReference type="Pfam" id="PF02801">
    <property type="entry name" value="Ketoacyl-synt_C"/>
    <property type="match status" value="1"/>
</dbReference>
<reference evidence="8 9" key="1">
    <citation type="journal article" date="2021" name="Microorganisms">
        <title>The Ever-Expanding Pseudomonas Genus: Description of 43 New Species and Partition of the Pseudomonas putida Group.</title>
        <authorList>
            <person name="Girard L."/>
            <person name="Lood C."/>
            <person name="Hofte M."/>
            <person name="Vandamme P."/>
            <person name="Rokni-Zadeh H."/>
            <person name="van Noort V."/>
            <person name="Lavigne R."/>
            <person name="De Mot R."/>
        </authorList>
    </citation>
    <scope>NUCLEOTIDE SEQUENCE [LARGE SCALE GENOMIC DNA]</scope>
    <source>
        <strain evidence="8 9">COW77</strain>
    </source>
</reference>
<dbReference type="InterPro" id="IPR020806">
    <property type="entry name" value="PKS_PP-bd"/>
</dbReference>
<dbReference type="InterPro" id="IPR014030">
    <property type="entry name" value="Ketoacyl_synth_N"/>
</dbReference>
<dbReference type="PROSITE" id="PS00606">
    <property type="entry name" value="KS3_1"/>
    <property type="match status" value="1"/>
</dbReference>
<organism evidence="8 9">
    <name type="scientific">Pseudomonas maumuensis</name>
    <dbReference type="NCBI Taxonomy" id="2842354"/>
    <lineage>
        <taxon>Bacteria</taxon>
        <taxon>Pseudomonadati</taxon>
        <taxon>Pseudomonadota</taxon>
        <taxon>Gammaproteobacteria</taxon>
        <taxon>Pseudomonadales</taxon>
        <taxon>Pseudomonadaceae</taxon>
        <taxon>Pseudomonas</taxon>
    </lineage>
</organism>
<dbReference type="CDD" id="cd00833">
    <property type="entry name" value="PKS"/>
    <property type="match status" value="1"/>
</dbReference>
<dbReference type="SMART" id="SM00823">
    <property type="entry name" value="PKS_PP"/>
    <property type="match status" value="1"/>
</dbReference>
<name>A0ABX8NS34_9PSED</name>
<evidence type="ECO:0000256" key="5">
    <source>
        <dbReference type="RuleBase" id="RU003694"/>
    </source>
</evidence>
<feature type="domain" description="Carrier" evidence="6">
    <location>
        <begin position="769"/>
        <end position="844"/>
    </location>
</feature>
<feature type="domain" description="Ketosynthase family 3 (KS3)" evidence="7">
    <location>
        <begin position="6"/>
        <end position="430"/>
    </location>
</feature>